<dbReference type="Pfam" id="PF01464">
    <property type="entry name" value="SLT"/>
    <property type="match status" value="1"/>
</dbReference>
<dbReference type="GO" id="GO:0042597">
    <property type="term" value="C:periplasmic space"/>
    <property type="evidence" value="ECO:0007669"/>
    <property type="project" value="InterPro"/>
</dbReference>
<keyword evidence="1" id="KW-0732">Signal</keyword>
<keyword evidence="3" id="KW-0326">Glycosidase</keyword>
<accession>A0A3B1AA58</accession>
<gene>
    <name evidence="3" type="ORF">MNBD_ALPHA03-1340</name>
</gene>
<dbReference type="PANTHER" id="PTHR37423">
    <property type="entry name" value="SOLUBLE LYTIC MUREIN TRANSGLYCOSYLASE-RELATED"/>
    <property type="match status" value="1"/>
</dbReference>
<protein>
    <submittedName>
        <fullName evidence="3">Soluble lytic murein transglycosylase</fullName>
        <ecNumber evidence="3">3.2.1.-</ecNumber>
    </submittedName>
</protein>
<dbReference type="CDD" id="cd13401">
    <property type="entry name" value="Slt70-like"/>
    <property type="match status" value="1"/>
</dbReference>
<dbReference type="Gene3D" id="1.25.20.10">
    <property type="entry name" value="Bacterial muramidases"/>
    <property type="match status" value="1"/>
</dbReference>
<dbReference type="InterPro" id="IPR008939">
    <property type="entry name" value="Lytic_TGlycosylase_superhlx_U"/>
</dbReference>
<dbReference type="AlphaFoldDB" id="A0A3B1AA58"/>
<proteinExistence type="predicted"/>
<keyword evidence="3" id="KW-0378">Hydrolase</keyword>
<dbReference type="Gene3D" id="1.10.530.10">
    <property type="match status" value="1"/>
</dbReference>
<evidence type="ECO:0000259" key="2">
    <source>
        <dbReference type="Pfam" id="PF01464"/>
    </source>
</evidence>
<dbReference type="SUPFAM" id="SSF53955">
    <property type="entry name" value="Lysozyme-like"/>
    <property type="match status" value="1"/>
</dbReference>
<dbReference type="PANTHER" id="PTHR37423:SF2">
    <property type="entry name" value="MEMBRANE-BOUND LYTIC MUREIN TRANSGLYCOSYLASE C"/>
    <property type="match status" value="1"/>
</dbReference>
<evidence type="ECO:0000256" key="1">
    <source>
        <dbReference type="ARBA" id="ARBA00022729"/>
    </source>
</evidence>
<dbReference type="SUPFAM" id="SSF48435">
    <property type="entry name" value="Bacterial muramidases"/>
    <property type="match status" value="1"/>
</dbReference>
<dbReference type="EMBL" id="UOFW01000019">
    <property type="protein sequence ID" value="VAX02646.1"/>
    <property type="molecule type" value="Genomic_DNA"/>
</dbReference>
<dbReference type="GO" id="GO:0004553">
    <property type="term" value="F:hydrolase activity, hydrolyzing O-glycosyl compounds"/>
    <property type="evidence" value="ECO:0007669"/>
    <property type="project" value="InterPro"/>
</dbReference>
<feature type="domain" description="Transglycosylase SLT" evidence="2">
    <location>
        <begin position="459"/>
        <end position="567"/>
    </location>
</feature>
<reference evidence="3" key="1">
    <citation type="submission" date="2018-06" db="EMBL/GenBank/DDBJ databases">
        <authorList>
            <person name="Zhirakovskaya E."/>
        </authorList>
    </citation>
    <scope>NUCLEOTIDE SEQUENCE</scope>
</reference>
<dbReference type="EC" id="3.2.1.-" evidence="3"/>
<evidence type="ECO:0000313" key="3">
    <source>
        <dbReference type="EMBL" id="VAX02646.1"/>
    </source>
</evidence>
<dbReference type="InterPro" id="IPR023346">
    <property type="entry name" value="Lysozyme-like_dom_sf"/>
</dbReference>
<name>A0A3B1AA58_9ZZZZ</name>
<sequence>MILFPQYKKYMAAFLFLFWPVLLHGEAVTQNSYTVQDIKLENAEEQNILRPADFNLLSRADVKLYKNIFRLQEDGKWKKANRLIKQLNDKLLLGHILYQRYMHPTEYTSRYRELAKWMLKYPDHPGAKRIYGLAKKKNGGKGQKLHKPIPALALNFPADKPIRATTVPPTNENKTPVYPETVDPITAQVRQKHIKSDRIDIYNLKTKIKRYLRRGNPERAEKRLWAFERRNLLSPAEITKILGDIAGGYFFKSQDAKALALGAIAAEYSHDTVSQPDWIAGLAAWRLGDCGTSAHHFEKVANSQVAGDWTSAAGAFWAARAYLVCRQPDKVAALLRKAANYHRTFYGLIAARQLGQLPIINWSAPEFTKDHFNLIKDFRSVQRALALTQTGKIMLADMELSDTWQRSRGDKHEALLGLASKLGLAGTQLKIGKIEEQKRRTALDSTLYPIPDTTPEGGFTLDKALMFAIMRQESEFNSWARSHAGARGIMQVMPRTASYISRDRSLRFGSRIKLDDPKYNMALGQQYVHDMLGKNFADGNLFKTLVAYNAGPGNLKKWERKTNFQDDPLLFIESIPARETRNYIEHVISNFWIYRMQMNQSTDTLDTVAIGKWPMYISQDTNLMKRQKHAAR</sequence>
<organism evidence="3">
    <name type="scientific">hydrothermal vent metagenome</name>
    <dbReference type="NCBI Taxonomy" id="652676"/>
    <lineage>
        <taxon>unclassified sequences</taxon>
        <taxon>metagenomes</taxon>
        <taxon>ecological metagenomes</taxon>
    </lineage>
</organism>
<dbReference type="InterPro" id="IPR008258">
    <property type="entry name" value="Transglycosylase_SLT_dom_1"/>
</dbReference>